<evidence type="ECO:0000256" key="1">
    <source>
        <dbReference type="ARBA" id="ARBA00004370"/>
    </source>
</evidence>
<proteinExistence type="inferred from homology"/>
<evidence type="ECO:0000256" key="3">
    <source>
        <dbReference type="ARBA" id="ARBA00029447"/>
    </source>
</evidence>
<evidence type="ECO:0000256" key="5">
    <source>
        <dbReference type="SAM" id="Coils"/>
    </source>
</evidence>
<dbReference type="Pfam" id="PF00015">
    <property type="entry name" value="MCPsignal"/>
    <property type="match status" value="1"/>
</dbReference>
<dbReference type="GO" id="GO:0007165">
    <property type="term" value="P:signal transduction"/>
    <property type="evidence" value="ECO:0007669"/>
    <property type="project" value="UniProtKB-KW"/>
</dbReference>
<name>A0A1Y0IE51_9GAMM</name>
<dbReference type="Gene3D" id="1.20.120.30">
    <property type="entry name" value="Aspartate receptor, ligand-binding domain"/>
    <property type="match status" value="1"/>
</dbReference>
<dbReference type="EMBL" id="CP021425">
    <property type="protein sequence ID" value="ARU58797.1"/>
    <property type="molecule type" value="Genomic_DNA"/>
</dbReference>
<dbReference type="Pfam" id="PF13682">
    <property type="entry name" value="CZB"/>
    <property type="match status" value="1"/>
</dbReference>
<dbReference type="InterPro" id="IPR004089">
    <property type="entry name" value="MCPsignal_dom"/>
</dbReference>
<evidence type="ECO:0000313" key="8">
    <source>
        <dbReference type="Proteomes" id="UP000196027"/>
    </source>
</evidence>
<evidence type="ECO:0000256" key="2">
    <source>
        <dbReference type="ARBA" id="ARBA00023224"/>
    </source>
</evidence>
<dbReference type="GO" id="GO:0006935">
    <property type="term" value="P:chemotaxis"/>
    <property type="evidence" value="ECO:0007669"/>
    <property type="project" value="InterPro"/>
</dbReference>
<dbReference type="InterPro" id="IPR025991">
    <property type="entry name" value="Chemoreceptor_zinc-bind_dom"/>
</dbReference>
<feature type="coiled-coil region" evidence="5">
    <location>
        <begin position="7"/>
        <end position="55"/>
    </location>
</feature>
<dbReference type="GO" id="GO:0016020">
    <property type="term" value="C:membrane"/>
    <property type="evidence" value="ECO:0007669"/>
    <property type="project" value="UniProtKB-SubCell"/>
</dbReference>
<dbReference type="AlphaFoldDB" id="A0A1Y0IE51"/>
<dbReference type="PANTHER" id="PTHR32089:SF70">
    <property type="entry name" value="ENERGY TAXIS MODULATING METHYL ACCEPTING SENSORY TRANSDUCER"/>
    <property type="match status" value="1"/>
</dbReference>
<protein>
    <submittedName>
        <fullName evidence="7">Methyl-accepting chemotaxis protein</fullName>
    </submittedName>
</protein>
<evidence type="ECO:0000256" key="4">
    <source>
        <dbReference type="PROSITE-ProRule" id="PRU00284"/>
    </source>
</evidence>
<dbReference type="GO" id="GO:0004888">
    <property type="term" value="F:transmembrane signaling receptor activity"/>
    <property type="evidence" value="ECO:0007669"/>
    <property type="project" value="InterPro"/>
</dbReference>
<reference evidence="7 8" key="1">
    <citation type="submission" date="2017-05" db="EMBL/GenBank/DDBJ databases">
        <title>Genomic insights into alkan degradation activity of Oleiphilus messinensis.</title>
        <authorList>
            <person name="Kozyavkin S.A."/>
            <person name="Slesarev A.I."/>
            <person name="Golyshin P.N."/>
            <person name="Korzhenkov A."/>
            <person name="Golyshina O.N."/>
            <person name="Toshchakov S.V."/>
        </authorList>
    </citation>
    <scope>NUCLEOTIDE SEQUENCE [LARGE SCALE GENOMIC DNA]</scope>
    <source>
        <strain evidence="7 8">ME102</strain>
    </source>
</reference>
<feature type="domain" description="Methyl-accepting transducer" evidence="6">
    <location>
        <begin position="65"/>
        <end position="248"/>
    </location>
</feature>
<organism evidence="7 8">
    <name type="scientific">Oleiphilus messinensis</name>
    <dbReference type="NCBI Taxonomy" id="141451"/>
    <lineage>
        <taxon>Bacteria</taxon>
        <taxon>Pseudomonadati</taxon>
        <taxon>Pseudomonadota</taxon>
        <taxon>Gammaproteobacteria</taxon>
        <taxon>Oceanospirillales</taxon>
        <taxon>Oleiphilaceae</taxon>
        <taxon>Oleiphilus</taxon>
    </lineage>
</organism>
<comment type="similarity">
    <text evidence="3">Belongs to the methyl-accepting chemotaxis (MCP) protein family.</text>
</comment>
<evidence type="ECO:0000259" key="6">
    <source>
        <dbReference type="PROSITE" id="PS50111"/>
    </source>
</evidence>
<keyword evidence="8" id="KW-1185">Reference proteome</keyword>
<keyword evidence="5" id="KW-0175">Coiled coil</keyword>
<dbReference type="OrthoDB" id="9808588at2"/>
<keyword evidence="2 4" id="KW-0807">Transducer</keyword>
<dbReference type="SMART" id="SM00283">
    <property type="entry name" value="MA"/>
    <property type="match status" value="1"/>
</dbReference>
<evidence type="ECO:0000313" key="7">
    <source>
        <dbReference type="EMBL" id="ARU58797.1"/>
    </source>
</evidence>
<comment type="subcellular location">
    <subcellularLocation>
        <location evidence="1">Membrane</location>
    </subcellularLocation>
</comment>
<dbReference type="PROSITE" id="PS50111">
    <property type="entry name" value="CHEMOTAXIS_TRANSDUC_2"/>
    <property type="match status" value="1"/>
</dbReference>
<gene>
    <name evidence="7" type="ORF">OLMES_4808</name>
</gene>
<dbReference type="KEGG" id="ome:OLMES_4808"/>
<sequence>MFFNKQNDALKSEIQALETERNTLGSRITDLEAELALKQKELDSLEAEKDTKNTTEAVWLRSQNALSEIRGSIATSADMLLTEKNKLTDTETLFSRTHEITDEIVSKLNEIATHAHDSVTVSNELNSHSSEIKNFVNVINSISEQTNLLALNAAIEAARAGEAGRGFAVVADEVRSLAQKAADASSEIENLVDKIVSSSNILERNVEKVAAQSEDERAAVSEIESLMDKVVNISRDMRKVVENSANHTFLDATKLDHVVWKNDVYQCCMGVGGSAMEIATSHKECNLGQWYYHGEGHARYAQSSAYKQLEEPHRKVHECGNLAMEKAQNGDQAGALRALSEMEDASNRVIRILEDLKHTI</sequence>
<dbReference type="Proteomes" id="UP000196027">
    <property type="component" value="Chromosome"/>
</dbReference>
<dbReference type="PRINTS" id="PR00260">
    <property type="entry name" value="CHEMTRNSDUCR"/>
</dbReference>
<dbReference type="Gene3D" id="6.10.250.3200">
    <property type="match status" value="1"/>
</dbReference>
<dbReference type="SUPFAM" id="SSF58104">
    <property type="entry name" value="Methyl-accepting chemotaxis protein (MCP) signaling domain"/>
    <property type="match status" value="1"/>
</dbReference>
<dbReference type="InterPro" id="IPR004090">
    <property type="entry name" value="Chemotax_Me-accpt_rcpt"/>
</dbReference>
<accession>A0A1Y0IE51</accession>
<dbReference type="PANTHER" id="PTHR32089">
    <property type="entry name" value="METHYL-ACCEPTING CHEMOTAXIS PROTEIN MCPB"/>
    <property type="match status" value="1"/>
</dbReference>